<dbReference type="Pfam" id="PF05258">
    <property type="entry name" value="DciA"/>
    <property type="match status" value="1"/>
</dbReference>
<name>A0A6I5N0E7_9BIFI</name>
<protein>
    <submittedName>
        <fullName evidence="1">DUF721 domain-containing protein</fullName>
    </submittedName>
</protein>
<accession>A0A6I5N0E7</accession>
<dbReference type="InterPro" id="IPR007922">
    <property type="entry name" value="DciA-like"/>
</dbReference>
<keyword evidence="2" id="KW-1185">Reference proteome</keyword>
<dbReference type="PANTHER" id="PTHR36456:SF1">
    <property type="entry name" value="UPF0232 PROTEIN SCO3875"/>
    <property type="match status" value="1"/>
</dbReference>
<sequence length="161" mass="17950">MSDGAPIAERLGLDERKLPAQVFERLAKRAGLVEDWRRRNEEARENFGKAGRDPNRIGGVLEAFAVQKGWGRYLGMTRLMEAWPEIAGPVAAAHTQVDSLVDGVLKIRANTPAWEQQMSGLSGHLLAKIQATHPEFGIRRLEVIRAPKRQGRGRLRPVRNG</sequence>
<dbReference type="RefSeq" id="WP_163227480.1">
    <property type="nucleotide sequence ID" value="NZ_VYSG01000001.1"/>
</dbReference>
<evidence type="ECO:0000313" key="2">
    <source>
        <dbReference type="Proteomes" id="UP000469292"/>
    </source>
</evidence>
<dbReference type="EMBL" id="VYSG01000001">
    <property type="protein sequence ID" value="NEG69986.1"/>
    <property type="molecule type" value="Genomic_DNA"/>
</dbReference>
<proteinExistence type="predicted"/>
<dbReference type="PANTHER" id="PTHR36456">
    <property type="entry name" value="UPF0232 PROTEIN SCO3875"/>
    <property type="match status" value="1"/>
</dbReference>
<evidence type="ECO:0000313" key="1">
    <source>
        <dbReference type="EMBL" id="NEG69986.1"/>
    </source>
</evidence>
<organism evidence="1 2">
    <name type="scientific">Bifidobacterium choloepi</name>
    <dbReference type="NCBI Taxonomy" id="2614131"/>
    <lineage>
        <taxon>Bacteria</taxon>
        <taxon>Bacillati</taxon>
        <taxon>Actinomycetota</taxon>
        <taxon>Actinomycetes</taxon>
        <taxon>Bifidobacteriales</taxon>
        <taxon>Bifidobacteriaceae</taxon>
        <taxon>Bifidobacterium</taxon>
    </lineage>
</organism>
<dbReference type="Proteomes" id="UP000469292">
    <property type="component" value="Unassembled WGS sequence"/>
</dbReference>
<gene>
    <name evidence="1" type="ORF">F6S87_05140</name>
</gene>
<comment type="caution">
    <text evidence="1">The sequence shown here is derived from an EMBL/GenBank/DDBJ whole genome shotgun (WGS) entry which is preliminary data.</text>
</comment>
<dbReference type="AlphaFoldDB" id="A0A6I5N0E7"/>
<reference evidence="1 2" key="1">
    <citation type="submission" date="2019-09" db="EMBL/GenBank/DDBJ databases">
        <title>Phylogenetic characterization of a novel taxon of the genus Bifidobacterium: Bifidobacterium choloepi sp. nov.</title>
        <authorList>
            <person name="Modesto M."/>
            <person name="Satti M."/>
        </authorList>
    </citation>
    <scope>NUCLEOTIDE SEQUENCE [LARGE SCALE GENOMIC DNA]</scope>
    <source>
        <strain evidence="1 2">BRDM6</strain>
    </source>
</reference>